<dbReference type="InterPro" id="IPR003646">
    <property type="entry name" value="SH3-like_bac-type"/>
</dbReference>
<dbReference type="PANTHER" id="PTHR34408:SF1">
    <property type="entry name" value="GLYCOSYL HYDROLASE FAMILY 19 DOMAIN-CONTAINING PROTEIN HI_1415"/>
    <property type="match status" value="1"/>
</dbReference>
<gene>
    <name evidence="2" type="ORF">QX51_10625</name>
</gene>
<keyword evidence="3" id="KW-1185">Reference proteome</keyword>
<feature type="domain" description="SH3b" evidence="1">
    <location>
        <begin position="313"/>
        <end position="373"/>
    </location>
</feature>
<dbReference type="AlphaFoldDB" id="A0A0B3VJP4"/>
<comment type="caution">
    <text evidence="2">The sequence shown here is derived from an EMBL/GenBank/DDBJ whole genome shotgun (WGS) entry which is preliminary data.</text>
</comment>
<dbReference type="SUPFAM" id="SSF50044">
    <property type="entry name" value="SH3-domain"/>
    <property type="match status" value="1"/>
</dbReference>
<reference evidence="2 3" key="1">
    <citation type="submission" date="2014-12" db="EMBL/GenBank/DDBJ databases">
        <title>Draft genome sequence of Terrisporobacter sp. 08-306576, isolated from the blood culture of a bacteremia patient.</title>
        <authorList>
            <person name="Lund L.C."/>
            <person name="Sydenham T.V."/>
            <person name="Hogh S.V."/>
            <person name="Skov M.N."/>
            <person name="Kemp M."/>
            <person name="Justesen U.S."/>
        </authorList>
    </citation>
    <scope>NUCLEOTIDE SEQUENCE [LARGE SCALE GENOMIC DNA]</scope>
    <source>
        <strain evidence="2 3">08-306576</strain>
    </source>
</reference>
<dbReference type="PROSITE" id="PS51781">
    <property type="entry name" value="SH3B"/>
    <property type="match status" value="5"/>
</dbReference>
<feature type="domain" description="SH3b" evidence="1">
    <location>
        <begin position="31"/>
        <end position="95"/>
    </location>
</feature>
<dbReference type="InterPro" id="IPR052354">
    <property type="entry name" value="Cell_Wall_Dynamics_Protein"/>
</dbReference>
<dbReference type="InterPro" id="IPR036028">
    <property type="entry name" value="SH3-like_dom_sf"/>
</dbReference>
<dbReference type="OrthoDB" id="9806267at2"/>
<proteinExistence type="predicted"/>
<feature type="domain" description="SH3b" evidence="1">
    <location>
        <begin position="245"/>
        <end position="311"/>
    </location>
</feature>
<evidence type="ECO:0000313" key="3">
    <source>
        <dbReference type="Proteomes" id="UP000031189"/>
    </source>
</evidence>
<organism evidence="2 3">
    <name type="scientific">Terrisporobacter othiniensis</name>
    <dbReference type="NCBI Taxonomy" id="1577792"/>
    <lineage>
        <taxon>Bacteria</taxon>
        <taxon>Bacillati</taxon>
        <taxon>Bacillota</taxon>
        <taxon>Clostridia</taxon>
        <taxon>Peptostreptococcales</taxon>
        <taxon>Peptostreptococcaceae</taxon>
        <taxon>Terrisporobacter</taxon>
    </lineage>
</organism>
<dbReference type="Pfam" id="PF08239">
    <property type="entry name" value="SH3_3"/>
    <property type="match status" value="5"/>
</dbReference>
<protein>
    <recommendedName>
        <fullName evidence="1">SH3b domain-containing protein</fullName>
    </recommendedName>
</protein>
<dbReference type="EMBL" id="JWHR01000097">
    <property type="protein sequence ID" value="KHS57006.1"/>
    <property type="molecule type" value="Genomic_DNA"/>
</dbReference>
<dbReference type="RefSeq" id="WP_039679897.1">
    <property type="nucleotide sequence ID" value="NZ_JWHR01000097.1"/>
</dbReference>
<dbReference type="PANTHER" id="PTHR34408">
    <property type="entry name" value="FAMILY PROTEIN, PUTATIVE-RELATED"/>
    <property type="match status" value="1"/>
</dbReference>
<name>A0A0B3VJP4_9FIRM</name>
<evidence type="ECO:0000259" key="1">
    <source>
        <dbReference type="PROSITE" id="PS51781"/>
    </source>
</evidence>
<accession>A0A0B3VJP4</accession>
<feature type="domain" description="SH3b" evidence="1">
    <location>
        <begin position="176"/>
        <end position="240"/>
    </location>
</feature>
<dbReference type="STRING" id="1577792.QX51_10625"/>
<dbReference type="Gene3D" id="2.30.30.40">
    <property type="entry name" value="SH3 Domains"/>
    <property type="match status" value="5"/>
</dbReference>
<evidence type="ECO:0000313" key="2">
    <source>
        <dbReference type="EMBL" id="KHS57006.1"/>
    </source>
</evidence>
<dbReference type="Proteomes" id="UP000031189">
    <property type="component" value="Unassembled WGS sequence"/>
</dbReference>
<sequence length="373" mass="42193">MKSFEKVLLGSLVVGTTISSGLVLAQAEKLGENQYYLMNNLNMRKGPGIDYISTGTLKQGTLVTPLEYSQDKLWVKIKYNNQYVWVCAKYVKIVEDNNDVDIKPGSYKTKERLNLRKGPSTDNVIILTMPKGSQVEVIDTSNDNKWAKVSYKNEIGWVNATYIEKMTSQEEDNNYKYEDYITTSPVNVRTGPSSNYKKIGVLSKCIILKPIAFDKYGDWIKFNFNGNEGWVCKSYLKKVSDIDNSNNDNILYTSANVNFRTSPSINSSKICTIPKNSKLSVLSYNSSKTWAQVKYNNKLGWVSTNYLTSKITQDYKWGNTIARVNLRDLPSLDGNKLLTMPSGASIKIYEETNGWLKVSYNNTVGYCASVYIK</sequence>
<feature type="domain" description="SH3b" evidence="1">
    <location>
        <begin position="103"/>
        <end position="167"/>
    </location>
</feature>
<dbReference type="SMART" id="SM00287">
    <property type="entry name" value="SH3b"/>
    <property type="match status" value="5"/>
</dbReference>